<accession>A0A915YB45</accession>
<dbReference type="Proteomes" id="UP001060919">
    <property type="component" value="Chromosome"/>
</dbReference>
<name>A0A915YB45_9BACT</name>
<reference evidence="1" key="1">
    <citation type="submission" date="2022-09" db="EMBL/GenBank/DDBJ databases">
        <title>Aureispira anguillicida sp. nov., isolated from Leptocephalus of Japanese eel Anguilla japonica.</title>
        <authorList>
            <person name="Yuasa K."/>
            <person name="Mekata T."/>
            <person name="Ikunari K."/>
        </authorList>
    </citation>
    <scope>NUCLEOTIDE SEQUENCE</scope>
    <source>
        <strain evidence="1">EL160426</strain>
    </source>
</reference>
<dbReference type="RefSeq" id="WP_264791168.1">
    <property type="nucleotide sequence ID" value="NZ_AP026867.1"/>
</dbReference>
<dbReference type="AlphaFoldDB" id="A0A915YB45"/>
<sequence length="186" mass="20713">MATTECFNTVLLHSNKDAGKTYLYVNCSNSTQPLKFDLAKGLKLYQPSNSSSLFVEENASLLPTPKVDSTIRFQVPQKHQYGKLYGGEMYYSCLPTPQRGTAGNINIKEKGTDPNETDTIKPLKLGATDKLYLSIIGVDDIRAEINNDADYVQLYSLTEQVIFIQLKDTPNSESGEKDLIVQYSTL</sequence>
<proteinExistence type="predicted"/>
<dbReference type="KEGG" id="aup:AsAng_0005130"/>
<protein>
    <submittedName>
        <fullName evidence="1">Uncharacterized protein</fullName>
    </submittedName>
</protein>
<organism evidence="1 2">
    <name type="scientific">Aureispira anguillae</name>
    <dbReference type="NCBI Taxonomy" id="2864201"/>
    <lineage>
        <taxon>Bacteria</taxon>
        <taxon>Pseudomonadati</taxon>
        <taxon>Bacteroidota</taxon>
        <taxon>Saprospiria</taxon>
        <taxon>Saprospirales</taxon>
        <taxon>Saprospiraceae</taxon>
        <taxon>Aureispira</taxon>
    </lineage>
</organism>
<gene>
    <name evidence="1" type="ORF">AsAng_0005130</name>
</gene>
<dbReference type="EMBL" id="AP026867">
    <property type="protein sequence ID" value="BDS09808.1"/>
    <property type="molecule type" value="Genomic_DNA"/>
</dbReference>
<evidence type="ECO:0000313" key="2">
    <source>
        <dbReference type="Proteomes" id="UP001060919"/>
    </source>
</evidence>
<evidence type="ECO:0000313" key="1">
    <source>
        <dbReference type="EMBL" id="BDS09808.1"/>
    </source>
</evidence>
<keyword evidence="2" id="KW-1185">Reference proteome</keyword>